<dbReference type="RefSeq" id="WP_206102772.1">
    <property type="nucleotide sequence ID" value="NZ_CP070969.1"/>
</dbReference>
<dbReference type="InterPro" id="IPR036866">
    <property type="entry name" value="RibonucZ/Hydroxyglut_hydro"/>
</dbReference>
<dbReference type="PROSITE" id="PS51257">
    <property type="entry name" value="PROKAR_LIPOPROTEIN"/>
    <property type="match status" value="1"/>
</dbReference>
<reference evidence="3 4" key="1">
    <citation type="submission" date="2021-02" db="EMBL/GenBank/DDBJ databases">
        <title>Paenibacillus tianjinensis sp. nov.</title>
        <authorList>
            <person name="Liu H."/>
        </authorList>
    </citation>
    <scope>NUCLEOTIDE SEQUENCE [LARGE SCALE GENOMIC DNA]</scope>
    <source>
        <strain evidence="3 4">TB2019</strain>
    </source>
</reference>
<evidence type="ECO:0000256" key="2">
    <source>
        <dbReference type="SAM" id="MobiDB-lite"/>
    </source>
</evidence>
<feature type="compositionally biased region" description="Polar residues" evidence="2">
    <location>
        <begin position="64"/>
        <end position="73"/>
    </location>
</feature>
<keyword evidence="4" id="KW-1185">Reference proteome</keyword>
<dbReference type="Pfam" id="PF13483">
    <property type="entry name" value="Lactamase_B_3"/>
    <property type="match status" value="1"/>
</dbReference>
<dbReference type="InterPro" id="IPR050114">
    <property type="entry name" value="UPF0173_UPF0282_UlaG_hydrolase"/>
</dbReference>
<evidence type="ECO:0000256" key="1">
    <source>
        <dbReference type="ARBA" id="ARBA00022801"/>
    </source>
</evidence>
<gene>
    <name evidence="3" type="ORF">JRJ22_01145</name>
</gene>
<proteinExistence type="predicted"/>
<evidence type="ECO:0000313" key="4">
    <source>
        <dbReference type="Proteomes" id="UP000663452"/>
    </source>
</evidence>
<dbReference type="SUPFAM" id="SSF56281">
    <property type="entry name" value="Metallo-hydrolase/oxidoreductase"/>
    <property type="match status" value="1"/>
</dbReference>
<protein>
    <submittedName>
        <fullName evidence="3">MBL fold metallo-hydrolase</fullName>
    </submittedName>
</protein>
<feature type="region of interest" description="Disordered" evidence="2">
    <location>
        <begin position="32"/>
        <end position="73"/>
    </location>
</feature>
<evidence type="ECO:0000313" key="3">
    <source>
        <dbReference type="EMBL" id="QSF45309.1"/>
    </source>
</evidence>
<keyword evidence="1" id="KW-0378">Hydrolase</keyword>
<dbReference type="EMBL" id="CP070969">
    <property type="protein sequence ID" value="QSF45309.1"/>
    <property type="molecule type" value="Genomic_DNA"/>
</dbReference>
<name>A0ABX7LAW8_9BACL</name>
<organism evidence="3 4">
    <name type="scientific">Paenibacillus tianjinensis</name>
    <dbReference type="NCBI Taxonomy" id="2810347"/>
    <lineage>
        <taxon>Bacteria</taxon>
        <taxon>Bacillati</taxon>
        <taxon>Bacillota</taxon>
        <taxon>Bacilli</taxon>
        <taxon>Bacillales</taxon>
        <taxon>Paenibacillaceae</taxon>
        <taxon>Paenibacillus</taxon>
    </lineage>
</organism>
<dbReference type="Proteomes" id="UP000663452">
    <property type="component" value="Chromosome"/>
</dbReference>
<dbReference type="PANTHER" id="PTHR43546:SF9">
    <property type="entry name" value="L-ASCORBATE-6-PHOSPHATE LACTONASE ULAG-RELATED"/>
    <property type="match status" value="1"/>
</dbReference>
<feature type="compositionally biased region" description="Low complexity" evidence="2">
    <location>
        <begin position="41"/>
        <end position="54"/>
    </location>
</feature>
<dbReference type="PANTHER" id="PTHR43546">
    <property type="entry name" value="UPF0173 METAL-DEPENDENT HYDROLASE MJ1163-RELATED"/>
    <property type="match status" value="1"/>
</dbReference>
<accession>A0ABX7LAW8</accession>
<sequence length="295" mass="32054">MKFERRSTGGLAVLLLILICCAMLGGCSNTEATESTPNTEAAAAKVSSPAPASSEPGTKPAVTSAPSSKPTQNGPLTIKYVGNSCFYLTFPDGTTFLTDPYPSKLKAFFGPAPDMEVDAYTVSHYHDDHVPDLKQLKGDPQRLVPALMKEPIKVGEVEVTGFSSKHVSNLGDNEIFVFRFGDFKIVHMGETDKIELPEALEAVKGADVVLTYAGEYGPETLKNTAIFQSLYDMDVKVIIPQHFSNNPEAVFYGEPTIDQILKEVPSGVETVKLNELVVTKDMKKQFVELAQMNAK</sequence>
<dbReference type="Gene3D" id="3.60.15.10">
    <property type="entry name" value="Ribonuclease Z/Hydroxyacylglutathione hydrolase-like"/>
    <property type="match status" value="1"/>
</dbReference>